<protein>
    <submittedName>
        <fullName evidence="1">Uncharacterized protein</fullName>
    </submittedName>
</protein>
<keyword evidence="2" id="KW-1185">Reference proteome</keyword>
<gene>
    <name evidence="1" type="ORF">Tco_0803585</name>
</gene>
<reference evidence="1" key="1">
    <citation type="journal article" date="2022" name="Int. J. Mol. Sci.">
        <title>Draft Genome of Tanacetum Coccineum: Genomic Comparison of Closely Related Tanacetum-Family Plants.</title>
        <authorList>
            <person name="Yamashiro T."/>
            <person name="Shiraishi A."/>
            <person name="Nakayama K."/>
            <person name="Satake H."/>
        </authorList>
    </citation>
    <scope>NUCLEOTIDE SEQUENCE</scope>
</reference>
<organism evidence="1 2">
    <name type="scientific">Tanacetum coccineum</name>
    <dbReference type="NCBI Taxonomy" id="301880"/>
    <lineage>
        <taxon>Eukaryota</taxon>
        <taxon>Viridiplantae</taxon>
        <taxon>Streptophyta</taxon>
        <taxon>Embryophyta</taxon>
        <taxon>Tracheophyta</taxon>
        <taxon>Spermatophyta</taxon>
        <taxon>Magnoliopsida</taxon>
        <taxon>eudicotyledons</taxon>
        <taxon>Gunneridae</taxon>
        <taxon>Pentapetalae</taxon>
        <taxon>asterids</taxon>
        <taxon>campanulids</taxon>
        <taxon>Asterales</taxon>
        <taxon>Asteraceae</taxon>
        <taxon>Asteroideae</taxon>
        <taxon>Anthemideae</taxon>
        <taxon>Anthemidinae</taxon>
        <taxon>Tanacetum</taxon>
    </lineage>
</organism>
<reference evidence="1" key="2">
    <citation type="submission" date="2022-01" db="EMBL/GenBank/DDBJ databases">
        <authorList>
            <person name="Yamashiro T."/>
            <person name="Shiraishi A."/>
            <person name="Satake H."/>
            <person name="Nakayama K."/>
        </authorList>
    </citation>
    <scope>NUCLEOTIDE SEQUENCE</scope>
</reference>
<accession>A0ABQ5A2X4</accession>
<proteinExistence type="predicted"/>
<comment type="caution">
    <text evidence="1">The sequence shown here is derived from an EMBL/GenBank/DDBJ whole genome shotgun (WGS) entry which is preliminary data.</text>
</comment>
<name>A0ABQ5A2X4_9ASTR</name>
<evidence type="ECO:0000313" key="1">
    <source>
        <dbReference type="EMBL" id="GJS96617.1"/>
    </source>
</evidence>
<dbReference type="EMBL" id="BQNB010011899">
    <property type="protein sequence ID" value="GJS96617.1"/>
    <property type="molecule type" value="Genomic_DNA"/>
</dbReference>
<sequence>MNIWKVIQNGNSLKRTGRDRDGRVIILPPTTADEHIAVQRESKAKLEILPCFINLPDDHVADFHYMDDARIYGMQLKLGSFNLENQSGLELLSFDDLYYKLKTLEVDIKGYSTFSSSQSAGPSHSAFVQPRRMSDVKCLQESLLQEKQAKEEMTSRDIPHSRFKRLERRKKIHKAMSTG</sequence>
<evidence type="ECO:0000313" key="2">
    <source>
        <dbReference type="Proteomes" id="UP001151760"/>
    </source>
</evidence>
<dbReference type="Proteomes" id="UP001151760">
    <property type="component" value="Unassembled WGS sequence"/>
</dbReference>